<dbReference type="Pfam" id="PF02458">
    <property type="entry name" value="Transferase"/>
    <property type="match status" value="1"/>
</dbReference>
<dbReference type="InterPro" id="IPR051504">
    <property type="entry name" value="Plant_metabolite_acyltrans"/>
</dbReference>
<protein>
    <submittedName>
        <fullName evidence="3">Uncharacterized protein</fullName>
    </submittedName>
</protein>
<dbReference type="AlphaFoldDB" id="A0A0E0R9E9"/>
<keyword evidence="4" id="KW-1185">Reference proteome</keyword>
<dbReference type="STRING" id="4529.A0A0E0R9E9"/>
<evidence type="ECO:0000313" key="3">
    <source>
        <dbReference type="EnsemblPlants" id="ORUFI11G17270.1"/>
    </source>
</evidence>
<dbReference type="Proteomes" id="UP000008022">
    <property type="component" value="Unassembled WGS sequence"/>
</dbReference>
<dbReference type="PANTHER" id="PTHR31625">
    <property type="match status" value="1"/>
</dbReference>
<dbReference type="EnsemblPlants" id="ORUFI11G17270.1">
    <property type="protein sequence ID" value="ORUFI11G17270.1"/>
    <property type="gene ID" value="ORUFI11G17270"/>
</dbReference>
<keyword evidence="2" id="KW-0012">Acyltransferase</keyword>
<sequence>MSAVSIVDVSYVAVPAMAALPPEPIKKHCGSLSPVLQHVLFYEVAGLPPFDSVVRSLRSSLGATLATFAPLAGKLVYLEDTGDVAIACSAADGVKFVAAESDADVRRLTGDELRPGDISEACAGARHEQATDVGAGQWLASPEKDSSS</sequence>
<accession>A0A0E0R9E9</accession>
<reference evidence="3" key="2">
    <citation type="submission" date="2015-06" db="UniProtKB">
        <authorList>
            <consortium name="EnsemblPlants"/>
        </authorList>
    </citation>
    <scope>IDENTIFICATION</scope>
</reference>
<evidence type="ECO:0000256" key="1">
    <source>
        <dbReference type="ARBA" id="ARBA00022679"/>
    </source>
</evidence>
<dbReference type="Gene3D" id="3.30.559.10">
    <property type="entry name" value="Chloramphenicol acetyltransferase-like domain"/>
    <property type="match status" value="1"/>
</dbReference>
<dbReference type="eggNOG" id="ENOG502QVMC">
    <property type="taxonomic scope" value="Eukaryota"/>
</dbReference>
<evidence type="ECO:0000313" key="4">
    <source>
        <dbReference type="Proteomes" id="UP000008022"/>
    </source>
</evidence>
<dbReference type="HOGENOM" id="CLU_1761779_0_0_1"/>
<reference evidence="4" key="1">
    <citation type="submission" date="2013-06" db="EMBL/GenBank/DDBJ databases">
        <authorList>
            <person name="Zhao Q."/>
        </authorList>
    </citation>
    <scope>NUCLEOTIDE SEQUENCE</scope>
    <source>
        <strain evidence="4">cv. W1943</strain>
    </source>
</reference>
<name>A0A0E0R9E9_ORYRU</name>
<dbReference type="Gramene" id="ORUFI11G17270.1">
    <property type="protein sequence ID" value="ORUFI11G17270.1"/>
    <property type="gene ID" value="ORUFI11G17270"/>
</dbReference>
<proteinExistence type="predicted"/>
<dbReference type="GO" id="GO:0050734">
    <property type="term" value="F:hydroxycinnamoyltransferase activity"/>
    <property type="evidence" value="ECO:0007669"/>
    <property type="project" value="UniProtKB-ARBA"/>
</dbReference>
<organism evidence="3 4">
    <name type="scientific">Oryza rufipogon</name>
    <name type="common">Brownbeard rice</name>
    <name type="synonym">Asian wild rice</name>
    <dbReference type="NCBI Taxonomy" id="4529"/>
    <lineage>
        <taxon>Eukaryota</taxon>
        <taxon>Viridiplantae</taxon>
        <taxon>Streptophyta</taxon>
        <taxon>Embryophyta</taxon>
        <taxon>Tracheophyta</taxon>
        <taxon>Spermatophyta</taxon>
        <taxon>Magnoliopsida</taxon>
        <taxon>Liliopsida</taxon>
        <taxon>Poales</taxon>
        <taxon>Poaceae</taxon>
        <taxon>BOP clade</taxon>
        <taxon>Oryzoideae</taxon>
        <taxon>Oryzeae</taxon>
        <taxon>Oryzinae</taxon>
        <taxon>Oryza</taxon>
    </lineage>
</organism>
<dbReference type="OMA" id="EPIKKHC"/>
<keyword evidence="1" id="KW-0808">Transferase</keyword>
<dbReference type="InterPro" id="IPR023213">
    <property type="entry name" value="CAT-like_dom_sf"/>
</dbReference>
<evidence type="ECO:0000256" key="2">
    <source>
        <dbReference type="ARBA" id="ARBA00023315"/>
    </source>
</evidence>